<feature type="region of interest" description="Disordered" evidence="1">
    <location>
        <begin position="1"/>
        <end position="46"/>
    </location>
</feature>
<name>B9BW77_9BURK</name>
<evidence type="ECO:0000313" key="2">
    <source>
        <dbReference type="EMBL" id="EEE04894.1"/>
    </source>
</evidence>
<dbReference type="EMBL" id="ACFC01000012">
    <property type="protein sequence ID" value="EEE04894.1"/>
    <property type="molecule type" value="Genomic_DNA"/>
</dbReference>
<gene>
    <name evidence="2" type="ORF">BURMUCGD2_3405</name>
</gene>
<evidence type="ECO:0000313" key="3">
    <source>
        <dbReference type="Proteomes" id="UP000004535"/>
    </source>
</evidence>
<evidence type="ECO:0000256" key="1">
    <source>
        <dbReference type="SAM" id="MobiDB-lite"/>
    </source>
</evidence>
<organism evidence="2 3">
    <name type="scientific">Burkholderia multivorans CGD2</name>
    <dbReference type="NCBI Taxonomy" id="513052"/>
    <lineage>
        <taxon>Bacteria</taxon>
        <taxon>Pseudomonadati</taxon>
        <taxon>Pseudomonadota</taxon>
        <taxon>Betaproteobacteria</taxon>
        <taxon>Burkholderiales</taxon>
        <taxon>Burkholderiaceae</taxon>
        <taxon>Burkholderia</taxon>
        <taxon>Burkholderia cepacia complex</taxon>
    </lineage>
</organism>
<dbReference type="Proteomes" id="UP000004535">
    <property type="component" value="Unassembled WGS sequence"/>
</dbReference>
<sequence>MADCGGRAGSRARREAGPARAGEPARPELPAGRPVNGFPAQLRLTR</sequence>
<feature type="compositionally biased region" description="Low complexity" evidence="1">
    <location>
        <begin position="18"/>
        <end position="32"/>
    </location>
</feature>
<comment type="caution">
    <text evidence="2">The sequence shown here is derived from an EMBL/GenBank/DDBJ whole genome shotgun (WGS) entry which is preliminary data.</text>
</comment>
<dbReference type="AlphaFoldDB" id="B9BW77"/>
<reference evidence="2 3" key="1">
    <citation type="journal article" date="2012" name="J. Bacteriol.">
        <title>Draft Genome Sequence Determination for Cystic Fibrosis and Chronic Granulomatous Disease Burkholderia multivorans Isolates.</title>
        <authorList>
            <person name="Varga J.J."/>
            <person name="Losada L."/>
            <person name="Zelazny A.M."/>
            <person name="Brinkac L."/>
            <person name="Harkins D."/>
            <person name="Radune D."/>
            <person name="Hostetler J."/>
            <person name="Sampaio E.P."/>
            <person name="Ronning C.M."/>
            <person name="Nierman W.C."/>
            <person name="Greenberg D.E."/>
            <person name="Holland S.M."/>
            <person name="Goldberg J.B."/>
        </authorList>
    </citation>
    <scope>NUCLEOTIDE SEQUENCE [LARGE SCALE GENOMIC DNA]</scope>
    <source>
        <strain evidence="2 3">CGD2</strain>
    </source>
</reference>
<proteinExistence type="predicted"/>
<protein>
    <submittedName>
        <fullName evidence="2">Uncharacterized protein</fullName>
    </submittedName>
</protein>
<accession>B9BW77</accession>